<dbReference type="Pfam" id="PF24883">
    <property type="entry name" value="NPHP3_N"/>
    <property type="match status" value="1"/>
</dbReference>
<dbReference type="InterPro" id="IPR027417">
    <property type="entry name" value="P-loop_NTPase"/>
</dbReference>
<dbReference type="InterPro" id="IPR056884">
    <property type="entry name" value="NPHP3-like_N"/>
</dbReference>
<reference evidence="4" key="1">
    <citation type="submission" date="2022-07" db="EMBL/GenBank/DDBJ databases">
        <title>Genome Sequence of Leucocoprinus birnbaumii.</title>
        <authorList>
            <person name="Buettner E."/>
        </authorList>
    </citation>
    <scope>NUCLEOTIDE SEQUENCE</scope>
    <source>
        <strain evidence="4">VT141</strain>
    </source>
</reference>
<dbReference type="AlphaFoldDB" id="A0AAD5VXN0"/>
<dbReference type="PANTHER" id="PTHR10039">
    <property type="entry name" value="AMELOGENIN"/>
    <property type="match status" value="1"/>
</dbReference>
<accession>A0AAD5VXN0</accession>
<keyword evidence="5" id="KW-1185">Reference proteome</keyword>
<protein>
    <recommendedName>
        <fullName evidence="3">Nephrocystin 3-like N-terminal domain-containing protein</fullName>
    </recommendedName>
</protein>
<dbReference type="Proteomes" id="UP001213000">
    <property type="component" value="Unassembled WGS sequence"/>
</dbReference>
<keyword evidence="1" id="KW-0677">Repeat</keyword>
<dbReference type="Gene3D" id="3.40.50.300">
    <property type="entry name" value="P-loop containing nucleotide triphosphate hydrolases"/>
    <property type="match status" value="1"/>
</dbReference>
<organism evidence="4 5">
    <name type="scientific">Leucocoprinus birnbaumii</name>
    <dbReference type="NCBI Taxonomy" id="56174"/>
    <lineage>
        <taxon>Eukaryota</taxon>
        <taxon>Fungi</taxon>
        <taxon>Dikarya</taxon>
        <taxon>Basidiomycota</taxon>
        <taxon>Agaricomycotina</taxon>
        <taxon>Agaricomycetes</taxon>
        <taxon>Agaricomycetidae</taxon>
        <taxon>Agaricales</taxon>
        <taxon>Agaricineae</taxon>
        <taxon>Agaricaceae</taxon>
        <taxon>Leucocoprinus</taxon>
    </lineage>
</organism>
<evidence type="ECO:0000313" key="5">
    <source>
        <dbReference type="Proteomes" id="UP001213000"/>
    </source>
</evidence>
<evidence type="ECO:0000256" key="1">
    <source>
        <dbReference type="ARBA" id="ARBA00022737"/>
    </source>
</evidence>
<dbReference type="EMBL" id="JANIEX010000229">
    <property type="protein sequence ID" value="KAJ3570590.1"/>
    <property type="molecule type" value="Genomic_DNA"/>
</dbReference>
<gene>
    <name evidence="4" type="ORF">NP233_g4304</name>
</gene>
<proteinExistence type="predicted"/>
<name>A0AAD5VXN0_9AGAR</name>
<comment type="caution">
    <text evidence="4">The sequence shown here is derived from an EMBL/GenBank/DDBJ whole genome shotgun (WGS) entry which is preliminary data.</text>
</comment>
<feature type="region of interest" description="Disordered" evidence="2">
    <location>
        <begin position="13"/>
        <end position="36"/>
    </location>
</feature>
<dbReference type="SUPFAM" id="SSF52540">
    <property type="entry name" value="P-loop containing nucleoside triphosphate hydrolases"/>
    <property type="match status" value="1"/>
</dbReference>
<evidence type="ECO:0000256" key="2">
    <source>
        <dbReference type="SAM" id="MobiDB-lite"/>
    </source>
</evidence>
<evidence type="ECO:0000259" key="3">
    <source>
        <dbReference type="Pfam" id="PF24883"/>
    </source>
</evidence>
<feature type="compositionally biased region" description="Low complexity" evidence="2">
    <location>
        <begin position="16"/>
        <end position="31"/>
    </location>
</feature>
<sequence length="786" mass="89216">MPYTRLKLTTRFFGGKSSKNNPSSTSTTTTPSLPPTAAHTQALVSLQSTATELTTQGPPVADYEYAESTGFVGELVVEATEENESDDGAQARGQKSAINIFPGSHGNTFNQPTFVAEFTQNVGEPVLKFLERKLVEGTDLESASRIPPPRCHPDTRLELRKKLEEWLQDPQRRSFMTWLAGPAGAGKSAVAQTFAELCRDLGRLGVAYFFSTLNGRGKVEGLMPGIVYTLAKKDQTYQRLVNTVLGEQPDIFQRDFEFQFRKLISEPLDQLTPDGKPLVFIIDGLDECDSKQTQCEIVRVIGQYATSLKAKRYSTLWLICSRPERHIQLAFSLADGYRIDDAIGRTKSYAEFEWRINYTREDITCDAEADKQDVLIILKSGLQIVRDRYVRRHPEDAGSMKEWPRQTQLGQLSDCICGLPILASTVIKFIGSERKHPNRQLDLCLVTLRDLPARIKELKRRDEANPLEGLDLFYSAIMRNVEKSVLTSAKHLIGFLITLSLETQWLEKIHTASDTRVFFGLDKPEFDYVLEDLHSVLNIPSGEAAEKQPIQFFHKSFGEYLQSQYRAQDYALDMIETRLEVARHAIRIYGDVIRSNCKQGCDQDSKTAGLSADELQNLDWYQEDQLFANAQIRRFVRTNFWNMLCLDDSKRSDLVESLQDFEFRHLAFLPSMGTIDETNGLPQFLSWMSKAIESPDVTTILRIKPATEEDTLLFKHCLSEPPLRKKFPQRVGERNRYSYSFISTHRQDKSERTVPHNTKMAFWIGAGERAGLGLIYGSAKEDEDDE</sequence>
<evidence type="ECO:0000313" key="4">
    <source>
        <dbReference type="EMBL" id="KAJ3570590.1"/>
    </source>
</evidence>
<feature type="domain" description="Nephrocystin 3-like N-terminal" evidence="3">
    <location>
        <begin position="161"/>
        <end position="322"/>
    </location>
</feature>